<dbReference type="Proteomes" id="UP000789706">
    <property type="component" value="Unassembled WGS sequence"/>
</dbReference>
<organism evidence="1 2">
    <name type="scientific">Diversispora eburnea</name>
    <dbReference type="NCBI Taxonomy" id="1213867"/>
    <lineage>
        <taxon>Eukaryota</taxon>
        <taxon>Fungi</taxon>
        <taxon>Fungi incertae sedis</taxon>
        <taxon>Mucoromycota</taxon>
        <taxon>Glomeromycotina</taxon>
        <taxon>Glomeromycetes</taxon>
        <taxon>Diversisporales</taxon>
        <taxon>Diversisporaceae</taxon>
        <taxon>Diversispora</taxon>
    </lineage>
</organism>
<proteinExistence type="predicted"/>
<feature type="non-terminal residue" evidence="1">
    <location>
        <position position="79"/>
    </location>
</feature>
<sequence>NLPFLLQTSSYPQLFNSILYSALSKYITFILVSSDIFSGNLLTLVSGKDLLSPSLSTELQFEKPSNILFLFTISSKLEI</sequence>
<reference evidence="1" key="1">
    <citation type="submission" date="2021-06" db="EMBL/GenBank/DDBJ databases">
        <authorList>
            <person name="Kallberg Y."/>
            <person name="Tangrot J."/>
            <person name="Rosling A."/>
        </authorList>
    </citation>
    <scope>NUCLEOTIDE SEQUENCE</scope>
    <source>
        <strain evidence="1">AZ414A</strain>
    </source>
</reference>
<gene>
    <name evidence="1" type="ORF">DEBURN_LOCUS8318</name>
</gene>
<dbReference type="AlphaFoldDB" id="A0A9N9BTG5"/>
<dbReference type="EMBL" id="CAJVPK010001194">
    <property type="protein sequence ID" value="CAG8575802.1"/>
    <property type="molecule type" value="Genomic_DNA"/>
</dbReference>
<name>A0A9N9BTG5_9GLOM</name>
<protein>
    <submittedName>
        <fullName evidence="1">6518_t:CDS:1</fullName>
    </submittedName>
</protein>
<evidence type="ECO:0000313" key="2">
    <source>
        <dbReference type="Proteomes" id="UP000789706"/>
    </source>
</evidence>
<accession>A0A9N9BTG5</accession>
<evidence type="ECO:0000313" key="1">
    <source>
        <dbReference type="EMBL" id="CAG8575802.1"/>
    </source>
</evidence>
<keyword evidence="2" id="KW-1185">Reference proteome</keyword>
<comment type="caution">
    <text evidence="1">The sequence shown here is derived from an EMBL/GenBank/DDBJ whole genome shotgun (WGS) entry which is preliminary data.</text>
</comment>